<feature type="binding site" evidence="8">
    <location>
        <position position="291"/>
    </location>
    <ligand>
        <name>Zn(2+)</name>
        <dbReference type="ChEBI" id="CHEBI:29105"/>
    </ligand>
</feature>
<dbReference type="InterPro" id="IPR014710">
    <property type="entry name" value="RmlC-like_jellyroll"/>
</dbReference>
<gene>
    <name evidence="11" type="ORF">AS189_16790</name>
</gene>
<feature type="region of interest" description="Disordered" evidence="9">
    <location>
        <begin position="31"/>
        <end position="52"/>
    </location>
</feature>
<evidence type="ECO:0000256" key="3">
    <source>
        <dbReference type="ARBA" id="ARBA00011956"/>
    </source>
</evidence>
<evidence type="ECO:0000259" key="10">
    <source>
        <dbReference type="Pfam" id="PF20511"/>
    </source>
</evidence>
<dbReference type="InterPro" id="IPR046457">
    <property type="entry name" value="PMI_typeI_cat"/>
</dbReference>
<sequence length="438" mass="45654">MFALTNITRDYAWGSATAIAQLLGTKPSGGPEAELWMGAHPDSPSVAATPEGPVPLDQLITEYPLETLGADVHAAFGAKLPFLTKLLAADQALSLQVHPTLERGRERFAAEETAGVPRDAAHRNYKDANHKPEMILALTPFEALCGFRPCAEAAALFRAVTAAIAATGAEIPPLLHQVEMTLNSRMAAPMVVRRAFETLVGGGAETTALVELAAKTLAAAVPSDMEVSSDTGLDLGLDPAGLPHNAAASLRTVVELAQQYPGDAGVLVSLLLNRVSLLPGDAIYLPAGNIHAYLNGLGLEVMASSDNVLRGGLTGKHVDVPELLDTVDFNPSAVPVVPTRTTDLGQQVWEPPFAEFMLQRVDMSAGSGPVPLVQNGPLLVLSVAGSVLLDSPRSDMVLSRGESIFVPAAENPVMVHPHAVAGDANGDPAVVFAITVAS</sequence>
<dbReference type="GO" id="GO:0004476">
    <property type="term" value="F:mannose-6-phosphate isomerase activity"/>
    <property type="evidence" value="ECO:0007669"/>
    <property type="project" value="UniProtKB-EC"/>
</dbReference>
<feature type="binding site" evidence="8">
    <location>
        <position position="98"/>
    </location>
    <ligand>
        <name>Zn(2+)</name>
        <dbReference type="ChEBI" id="CHEBI:29105"/>
    </ligand>
</feature>
<dbReference type="PRINTS" id="PR00714">
    <property type="entry name" value="MAN6PISMRASE"/>
</dbReference>
<dbReference type="EC" id="5.3.1.8" evidence="3"/>
<dbReference type="OrthoDB" id="9792649at2"/>
<proteinExistence type="inferred from homology"/>
<dbReference type="Proteomes" id="UP000059574">
    <property type="component" value="Chromosome"/>
</dbReference>
<keyword evidence="6 11" id="KW-0413">Isomerase</keyword>
<accession>A0A0S2M2Z1</accession>
<dbReference type="RefSeq" id="WP_062291465.1">
    <property type="nucleotide sequence ID" value="NZ_CP013200.1"/>
</dbReference>
<comment type="similarity">
    <text evidence="2">Belongs to the mannose-6-phosphate isomerase type 1 family.</text>
</comment>
<feature type="domain" description="Phosphomannose isomerase type I catalytic" evidence="10">
    <location>
        <begin position="1"/>
        <end position="149"/>
    </location>
</feature>
<evidence type="ECO:0000313" key="11">
    <source>
        <dbReference type="EMBL" id="ALO67835.1"/>
    </source>
</evidence>
<dbReference type="PANTHER" id="PTHR10309">
    <property type="entry name" value="MANNOSE-6-PHOSPHATE ISOMERASE"/>
    <property type="match status" value="1"/>
</dbReference>
<dbReference type="EMBL" id="CP013200">
    <property type="protein sequence ID" value="ALO67835.1"/>
    <property type="molecule type" value="Genomic_DNA"/>
</dbReference>
<evidence type="ECO:0000256" key="5">
    <source>
        <dbReference type="ARBA" id="ARBA00022833"/>
    </source>
</evidence>
<dbReference type="InterPro" id="IPR011051">
    <property type="entry name" value="RmlC_Cupin_sf"/>
</dbReference>
<evidence type="ECO:0000256" key="9">
    <source>
        <dbReference type="SAM" id="MobiDB-lite"/>
    </source>
</evidence>
<dbReference type="PIRSF" id="PIRSF001480">
    <property type="entry name" value="Mannose-6-phosphate_isomerase"/>
    <property type="match status" value="1"/>
</dbReference>
<dbReference type="CDD" id="cd07011">
    <property type="entry name" value="cupin_PMI_type_I_N"/>
    <property type="match status" value="1"/>
</dbReference>
<name>A0A0S2M2Z1_9MICC</name>
<dbReference type="Gene3D" id="1.10.441.10">
    <property type="entry name" value="Phosphomannose Isomerase, domain 2"/>
    <property type="match status" value="1"/>
</dbReference>
<keyword evidence="5 8" id="KW-0862">Zinc</keyword>
<evidence type="ECO:0000256" key="8">
    <source>
        <dbReference type="PIRSR" id="PIRSR001480-2"/>
    </source>
</evidence>
<comment type="catalytic activity">
    <reaction evidence="1">
        <text>D-mannose 6-phosphate = D-fructose 6-phosphate</text>
        <dbReference type="Rhea" id="RHEA:12356"/>
        <dbReference type="ChEBI" id="CHEBI:58735"/>
        <dbReference type="ChEBI" id="CHEBI:61527"/>
        <dbReference type="EC" id="5.3.1.8"/>
    </reaction>
</comment>
<evidence type="ECO:0000256" key="2">
    <source>
        <dbReference type="ARBA" id="ARBA00010772"/>
    </source>
</evidence>
<dbReference type="PANTHER" id="PTHR10309:SF0">
    <property type="entry name" value="MANNOSE-6-PHOSPHATE ISOMERASE"/>
    <property type="match status" value="1"/>
</dbReference>
<feature type="binding site" evidence="8">
    <location>
        <position position="133"/>
    </location>
    <ligand>
        <name>Zn(2+)</name>
        <dbReference type="ChEBI" id="CHEBI:29105"/>
    </ligand>
</feature>
<evidence type="ECO:0000256" key="1">
    <source>
        <dbReference type="ARBA" id="ARBA00000757"/>
    </source>
</evidence>
<evidence type="ECO:0000256" key="4">
    <source>
        <dbReference type="ARBA" id="ARBA00022723"/>
    </source>
</evidence>
<evidence type="ECO:0000313" key="12">
    <source>
        <dbReference type="Proteomes" id="UP000059574"/>
    </source>
</evidence>
<comment type="cofactor">
    <cofactor evidence="8">
        <name>Zn(2+)</name>
        <dbReference type="ChEBI" id="CHEBI:29105"/>
    </cofactor>
    <text evidence="8">Binds 1 zinc ion per subunit.</text>
</comment>
<dbReference type="InterPro" id="IPR018050">
    <property type="entry name" value="Pmannose_isomerase-type1_CS"/>
</dbReference>
<dbReference type="PROSITE" id="PS00965">
    <property type="entry name" value="PMI_I_1"/>
    <property type="match status" value="1"/>
</dbReference>
<dbReference type="NCBIfam" id="TIGR00218">
    <property type="entry name" value="manA"/>
    <property type="match status" value="1"/>
</dbReference>
<dbReference type="InterPro" id="IPR016305">
    <property type="entry name" value="Mannose-6-P_Isomerase"/>
</dbReference>
<reference evidence="11 12" key="2">
    <citation type="journal article" date="2016" name="J. Biotechnol.">
        <title>Complete genome sequence of Arthrobacter alpinus ERGS4:06, a yellow pigmented bacterium tolerant to cold and radiations isolated from Sikkim Himalaya.</title>
        <authorList>
            <person name="Kumar R."/>
            <person name="Singh D."/>
            <person name="Swarnkar M.K."/>
            <person name="Singh A.K."/>
            <person name="Kumar S."/>
        </authorList>
    </citation>
    <scope>NUCLEOTIDE SEQUENCE [LARGE SCALE GENOMIC DNA]</scope>
    <source>
        <strain evidence="11 12">ERGS4:06</strain>
    </source>
</reference>
<dbReference type="GO" id="GO:0008270">
    <property type="term" value="F:zinc ion binding"/>
    <property type="evidence" value="ECO:0007669"/>
    <property type="project" value="InterPro"/>
</dbReference>
<dbReference type="Gene3D" id="2.60.120.10">
    <property type="entry name" value="Jelly Rolls"/>
    <property type="match status" value="2"/>
</dbReference>
<dbReference type="GO" id="GO:0005975">
    <property type="term" value="P:carbohydrate metabolic process"/>
    <property type="evidence" value="ECO:0007669"/>
    <property type="project" value="InterPro"/>
</dbReference>
<dbReference type="SUPFAM" id="SSF51182">
    <property type="entry name" value="RmlC-like cupins"/>
    <property type="match status" value="1"/>
</dbReference>
<evidence type="ECO:0000256" key="6">
    <source>
        <dbReference type="ARBA" id="ARBA00023235"/>
    </source>
</evidence>
<evidence type="ECO:0000256" key="7">
    <source>
        <dbReference type="PIRSR" id="PIRSR001480-1"/>
    </source>
</evidence>
<dbReference type="InterPro" id="IPR001250">
    <property type="entry name" value="Man6P_Isoase-1"/>
</dbReference>
<keyword evidence="4 8" id="KW-0479">Metal-binding</keyword>
<feature type="binding site" evidence="8">
    <location>
        <position position="96"/>
    </location>
    <ligand>
        <name>Zn(2+)</name>
        <dbReference type="ChEBI" id="CHEBI:29105"/>
    </ligand>
</feature>
<dbReference type="Pfam" id="PF20511">
    <property type="entry name" value="PMI_typeI_cat"/>
    <property type="match status" value="1"/>
</dbReference>
<feature type="active site" evidence="7">
    <location>
        <position position="310"/>
    </location>
</feature>
<dbReference type="AlphaFoldDB" id="A0A0S2M2Z1"/>
<reference evidence="12" key="1">
    <citation type="submission" date="2015-11" db="EMBL/GenBank/DDBJ databases">
        <authorList>
            <person name="Kumar R."/>
            <person name="Singh D."/>
            <person name="Swarnkar M.K."/>
            <person name="Singh A.K."/>
            <person name="Kumar S."/>
        </authorList>
    </citation>
    <scope>NUCLEOTIDE SEQUENCE [LARGE SCALE GENOMIC DNA]</scope>
    <source>
        <strain evidence="12">ERGS4:06</strain>
    </source>
</reference>
<organism evidence="11 12">
    <name type="scientific">Arthrobacter alpinus</name>
    <dbReference type="NCBI Taxonomy" id="656366"/>
    <lineage>
        <taxon>Bacteria</taxon>
        <taxon>Bacillati</taxon>
        <taxon>Actinomycetota</taxon>
        <taxon>Actinomycetes</taxon>
        <taxon>Micrococcales</taxon>
        <taxon>Micrococcaceae</taxon>
        <taxon>Arthrobacter</taxon>
    </lineage>
</organism>
<dbReference type="GO" id="GO:0009298">
    <property type="term" value="P:GDP-mannose biosynthetic process"/>
    <property type="evidence" value="ECO:0007669"/>
    <property type="project" value="InterPro"/>
</dbReference>
<protein>
    <recommendedName>
        <fullName evidence="3">mannose-6-phosphate isomerase</fullName>
        <ecNumber evidence="3">5.3.1.8</ecNumber>
    </recommendedName>
</protein>
<dbReference type="GO" id="GO:0005829">
    <property type="term" value="C:cytosol"/>
    <property type="evidence" value="ECO:0007669"/>
    <property type="project" value="TreeGrafter"/>
</dbReference>